<accession>A0A4Y2UUN6</accession>
<dbReference type="Proteomes" id="UP000499080">
    <property type="component" value="Unassembled WGS sequence"/>
</dbReference>
<sequence length="53" mass="5756">GPSMSHQICLVSTFMLGLGVAYSGRWKRLSQWASQDSGGKDDLNVLRMISGRG</sequence>
<feature type="non-terminal residue" evidence="1">
    <location>
        <position position="1"/>
    </location>
</feature>
<gene>
    <name evidence="1" type="ORF">AVEN_274893_1</name>
</gene>
<dbReference type="EMBL" id="BGPR01039871">
    <property type="protein sequence ID" value="GBO15922.1"/>
    <property type="molecule type" value="Genomic_DNA"/>
</dbReference>
<proteinExistence type="predicted"/>
<dbReference type="AlphaFoldDB" id="A0A4Y2UUN6"/>
<evidence type="ECO:0000313" key="2">
    <source>
        <dbReference type="Proteomes" id="UP000499080"/>
    </source>
</evidence>
<protein>
    <submittedName>
        <fullName evidence="1">Uncharacterized protein</fullName>
    </submittedName>
</protein>
<name>A0A4Y2UUN6_ARAVE</name>
<reference evidence="1 2" key="1">
    <citation type="journal article" date="2019" name="Sci. Rep.">
        <title>Orb-weaving spider Araneus ventricosus genome elucidates the spidroin gene catalogue.</title>
        <authorList>
            <person name="Kono N."/>
            <person name="Nakamura H."/>
            <person name="Ohtoshi R."/>
            <person name="Moran D.A.P."/>
            <person name="Shinohara A."/>
            <person name="Yoshida Y."/>
            <person name="Fujiwara M."/>
            <person name="Mori M."/>
            <person name="Tomita M."/>
            <person name="Arakawa K."/>
        </authorList>
    </citation>
    <scope>NUCLEOTIDE SEQUENCE [LARGE SCALE GENOMIC DNA]</scope>
</reference>
<evidence type="ECO:0000313" key="1">
    <source>
        <dbReference type="EMBL" id="GBO15922.1"/>
    </source>
</evidence>
<comment type="caution">
    <text evidence="1">The sequence shown here is derived from an EMBL/GenBank/DDBJ whole genome shotgun (WGS) entry which is preliminary data.</text>
</comment>
<keyword evidence="2" id="KW-1185">Reference proteome</keyword>
<organism evidence="1 2">
    <name type="scientific">Araneus ventricosus</name>
    <name type="common">Orbweaver spider</name>
    <name type="synonym">Epeira ventricosa</name>
    <dbReference type="NCBI Taxonomy" id="182803"/>
    <lineage>
        <taxon>Eukaryota</taxon>
        <taxon>Metazoa</taxon>
        <taxon>Ecdysozoa</taxon>
        <taxon>Arthropoda</taxon>
        <taxon>Chelicerata</taxon>
        <taxon>Arachnida</taxon>
        <taxon>Araneae</taxon>
        <taxon>Araneomorphae</taxon>
        <taxon>Entelegynae</taxon>
        <taxon>Araneoidea</taxon>
        <taxon>Araneidae</taxon>
        <taxon>Araneus</taxon>
    </lineage>
</organism>